<reference evidence="2 3" key="1">
    <citation type="submission" date="2022-05" db="EMBL/GenBank/DDBJ databases">
        <title>Novel Pseudomonas spp. Isolated from a Rainbow Trout Aquaculture Facility.</title>
        <authorList>
            <person name="Testerman T."/>
            <person name="Graf J."/>
        </authorList>
    </citation>
    <scope>NUCLEOTIDE SEQUENCE [LARGE SCALE GENOMIC DNA]</scope>
    <source>
        <strain evidence="2 3">ID1042</strain>
    </source>
</reference>
<keyword evidence="3" id="KW-1185">Reference proteome</keyword>
<keyword evidence="1" id="KW-0472">Membrane</keyword>
<name>A0A9X4C7H9_9PSED</name>
<gene>
    <name evidence="2" type="ORF">M5G27_29525</name>
</gene>
<feature type="transmembrane region" description="Helical" evidence="1">
    <location>
        <begin position="94"/>
        <end position="118"/>
    </location>
</feature>
<dbReference type="Proteomes" id="UP001148185">
    <property type="component" value="Unassembled WGS sequence"/>
</dbReference>
<proteinExistence type="predicted"/>
<protein>
    <submittedName>
        <fullName evidence="2">Uncharacterized protein</fullName>
    </submittedName>
</protein>
<comment type="caution">
    <text evidence="2">The sequence shown here is derived from an EMBL/GenBank/DDBJ whole genome shotgun (WGS) entry which is preliminary data.</text>
</comment>
<evidence type="ECO:0000313" key="3">
    <source>
        <dbReference type="Proteomes" id="UP001148185"/>
    </source>
</evidence>
<accession>A0A9X4C7H9</accession>
<organism evidence="2 3">
    <name type="scientific">Pseudomonas shahriarae</name>
    <dbReference type="NCBI Taxonomy" id="2745512"/>
    <lineage>
        <taxon>Bacteria</taxon>
        <taxon>Pseudomonadati</taxon>
        <taxon>Pseudomonadota</taxon>
        <taxon>Gammaproteobacteria</taxon>
        <taxon>Pseudomonadales</taxon>
        <taxon>Pseudomonadaceae</taxon>
        <taxon>Pseudomonas</taxon>
    </lineage>
</organism>
<keyword evidence="1" id="KW-1133">Transmembrane helix</keyword>
<dbReference type="RefSeq" id="WP_273878453.1">
    <property type="nucleotide sequence ID" value="NZ_JAMDHA010000054.1"/>
</dbReference>
<dbReference type="EMBL" id="JAMDHA010000054">
    <property type="protein sequence ID" value="MDD1011604.1"/>
    <property type="molecule type" value="Genomic_DNA"/>
</dbReference>
<keyword evidence="1" id="KW-0812">Transmembrane</keyword>
<dbReference type="AlphaFoldDB" id="A0A9X4C7H9"/>
<evidence type="ECO:0000256" key="1">
    <source>
        <dbReference type="SAM" id="Phobius"/>
    </source>
</evidence>
<evidence type="ECO:0000313" key="2">
    <source>
        <dbReference type="EMBL" id="MDD1011604.1"/>
    </source>
</evidence>
<sequence length="153" mass="16195">MENTPAKWVVSMNGVSVGELDGQQVDTLEEEVKRDKRLYLKQGLNIAASLVRGVATSVKLAPFILVVGATLFALDSPGRFNELLSENAAGLMVVSAYTSLLVGGMAVGLGTACGLLKLGYVNHFTDRKHLLIRRALGLAADGDIQLSLVQKAG</sequence>
<feature type="transmembrane region" description="Helical" evidence="1">
    <location>
        <begin position="43"/>
        <end position="74"/>
    </location>
</feature>